<name>A0A2Z6SDP2_9GLOM</name>
<proteinExistence type="predicted"/>
<organism evidence="2 4">
    <name type="scientific">Rhizophagus clarus</name>
    <dbReference type="NCBI Taxonomy" id="94130"/>
    <lineage>
        <taxon>Eukaryota</taxon>
        <taxon>Fungi</taxon>
        <taxon>Fungi incertae sedis</taxon>
        <taxon>Mucoromycota</taxon>
        <taxon>Glomeromycotina</taxon>
        <taxon>Glomeromycetes</taxon>
        <taxon>Glomerales</taxon>
        <taxon>Glomeraceae</taxon>
        <taxon>Rhizophagus</taxon>
    </lineage>
</organism>
<feature type="transmembrane region" description="Helical" evidence="1">
    <location>
        <begin position="383"/>
        <end position="401"/>
    </location>
</feature>
<feature type="transmembrane region" description="Helical" evidence="1">
    <location>
        <begin position="74"/>
        <end position="93"/>
    </location>
</feature>
<feature type="transmembrane region" description="Helical" evidence="1">
    <location>
        <begin position="155"/>
        <end position="178"/>
    </location>
</feature>
<keyword evidence="1" id="KW-0472">Membrane</keyword>
<dbReference type="EMBL" id="BLAL01000077">
    <property type="protein sequence ID" value="GES84087.1"/>
    <property type="molecule type" value="Genomic_DNA"/>
</dbReference>
<feature type="transmembrane region" description="Helical" evidence="1">
    <location>
        <begin position="20"/>
        <end position="38"/>
    </location>
</feature>
<evidence type="ECO:0000313" key="2">
    <source>
        <dbReference type="EMBL" id="GBC07782.1"/>
    </source>
</evidence>
<reference evidence="2 4" key="1">
    <citation type="submission" date="2017-11" db="EMBL/GenBank/DDBJ databases">
        <title>The genome of Rhizophagus clarus HR1 reveals common genetic basis of auxotrophy among arbuscular mycorrhizal fungi.</title>
        <authorList>
            <person name="Kobayashi Y."/>
        </authorList>
    </citation>
    <scope>NUCLEOTIDE SEQUENCE [LARGE SCALE GENOMIC DNA]</scope>
    <source>
        <strain evidence="2 4">HR1</strain>
    </source>
</reference>
<dbReference type="OrthoDB" id="2408558at2759"/>
<keyword evidence="1" id="KW-1133">Transmembrane helix</keyword>
<evidence type="ECO:0000256" key="1">
    <source>
        <dbReference type="SAM" id="Phobius"/>
    </source>
</evidence>
<reference evidence="3" key="2">
    <citation type="submission" date="2019-10" db="EMBL/GenBank/DDBJ databases">
        <title>Conservation and host-specific expression of non-tandemly repeated heterogenous ribosome RNA gene in arbuscular mycorrhizal fungi.</title>
        <authorList>
            <person name="Maeda T."/>
            <person name="Kobayashi Y."/>
            <person name="Nakagawa T."/>
            <person name="Ezawa T."/>
            <person name="Yamaguchi K."/>
            <person name="Bino T."/>
            <person name="Nishimoto Y."/>
            <person name="Shigenobu S."/>
            <person name="Kawaguchi M."/>
        </authorList>
    </citation>
    <scope>NUCLEOTIDE SEQUENCE</scope>
    <source>
        <strain evidence="3">HR1</strain>
    </source>
</reference>
<feature type="transmembrane region" description="Helical" evidence="1">
    <location>
        <begin position="99"/>
        <end position="119"/>
    </location>
</feature>
<dbReference type="Proteomes" id="UP000615446">
    <property type="component" value="Unassembled WGS sequence"/>
</dbReference>
<keyword evidence="4" id="KW-1185">Reference proteome</keyword>
<feature type="transmembrane region" description="Helical" evidence="1">
    <location>
        <begin position="432"/>
        <end position="456"/>
    </location>
</feature>
<accession>A0A2Z6SDP2</accession>
<dbReference type="Proteomes" id="UP000247702">
    <property type="component" value="Unassembled WGS sequence"/>
</dbReference>
<evidence type="ECO:0000313" key="3">
    <source>
        <dbReference type="EMBL" id="GES84087.1"/>
    </source>
</evidence>
<sequence length="599" mass="70562">MEESNESLQIEQTSSKQRSWYPIVTVFILSMLYFYIAIKEYPKWRKSRENFFTKSKKKLKFDSEPETTERKNPLLYIPFIPFAAIYLTLRIIWDTFRLFVFYSLDLIEIGLIMFGNFLIQNVKMIPKFCAAIPSLWKTYFQKPFLKMAYLLLDWMYLYAWPVLKSTAIIAWNISVMTWTEGRKATIYSSKFLVKYSKIGWNEIIFPSLHFMSWVVTAFIFEPGKWIISRSVYLGKIFWYCGCFLARDLAEDFKELFCVGWKISVLIYDSILHPIGKLANKTYGKLRYYFPKLKKILYERFILATTNEAIYMIYEICRDPLFRNCVKFIYSIIQSAIIYSIVKKIISDISSKIIPKLVNRLKRCGLELIESTFMSALEISRSAYLCYTILLPMFINIPVIYIEFKQTCNEFYKNIKERVSKISKSLWTIFAPLLRPVILALSFFYTTVILVVLLSAFRVGNLVVSISIEALKEALVLLQKGLSTLHSILRSMYNILLPYISLILQTTKDMIYELYVAINNLMAEYFPLFTNYFTGVISRQVKIFKEYSMNTYEKYEPVIVELKDRVKVTADEVVLNIGQSMLEWVKREKALKEGVLFKEE</sequence>
<comment type="caution">
    <text evidence="2">The sequence shown here is derived from an EMBL/GenBank/DDBJ whole genome shotgun (WGS) entry which is preliminary data.</text>
</comment>
<dbReference type="AlphaFoldDB" id="A0A2Z6SDP2"/>
<evidence type="ECO:0000313" key="4">
    <source>
        <dbReference type="Proteomes" id="UP000247702"/>
    </source>
</evidence>
<protein>
    <submittedName>
        <fullName evidence="2">Uncharacterized protein</fullName>
    </submittedName>
</protein>
<dbReference type="EMBL" id="BEXD01004169">
    <property type="protein sequence ID" value="GBC07782.1"/>
    <property type="molecule type" value="Genomic_DNA"/>
</dbReference>
<keyword evidence="1" id="KW-0812">Transmembrane</keyword>
<feature type="transmembrane region" description="Helical" evidence="1">
    <location>
        <begin position="198"/>
        <end position="220"/>
    </location>
</feature>
<gene>
    <name evidence="3" type="ORF">RCL2_001122400</name>
    <name evidence="2" type="ORF">RclHR1_07690016</name>
</gene>